<evidence type="ECO:0000256" key="5">
    <source>
        <dbReference type="ARBA" id="ARBA00022618"/>
    </source>
</evidence>
<dbReference type="EC" id="3.2.1.52" evidence="3"/>
<feature type="region of interest" description="Disordered" evidence="12">
    <location>
        <begin position="1"/>
        <end position="22"/>
    </location>
</feature>
<evidence type="ECO:0000256" key="10">
    <source>
        <dbReference type="ARBA" id="ARBA00023306"/>
    </source>
</evidence>
<dbReference type="PANTHER" id="PTHR30480:SF13">
    <property type="entry name" value="BETA-HEXOSAMINIDASE"/>
    <property type="match status" value="1"/>
</dbReference>
<evidence type="ECO:0000256" key="2">
    <source>
        <dbReference type="ARBA" id="ARBA00005336"/>
    </source>
</evidence>
<dbReference type="EMBL" id="CAADIB010000002">
    <property type="protein sequence ID" value="VFR18527.1"/>
    <property type="molecule type" value="Genomic_DNA"/>
</dbReference>
<dbReference type="Pfam" id="PF00933">
    <property type="entry name" value="Glyco_hydro_3"/>
    <property type="match status" value="1"/>
</dbReference>
<dbReference type="SUPFAM" id="SSF51445">
    <property type="entry name" value="(Trans)glycosidases"/>
    <property type="match status" value="1"/>
</dbReference>
<dbReference type="InterPro" id="IPR022956">
    <property type="entry name" value="Beta_hexosaminidase_bac"/>
</dbReference>
<evidence type="ECO:0000256" key="3">
    <source>
        <dbReference type="ARBA" id="ARBA00012663"/>
    </source>
</evidence>
<comment type="catalytic activity">
    <reaction evidence="1">
        <text>Hydrolysis of terminal non-reducing N-acetyl-D-hexosamine residues in N-acetyl-beta-D-hexosaminides.</text>
        <dbReference type="EC" id="3.2.1.52"/>
    </reaction>
</comment>
<sequence length="360" mass="38625">MPMSRHTRSDASATRLPPGPVMVDVAGPTLTREEARRLRHPLVGGVILFARNFTDRKTLRALCADIHAARDEPLLIGVDHEGGRVQRFRTDGFTHLPPMRALGEAWDRDPLDAMRLATDAGYVLAAELRACGVDLSFTPVLDLDVGVSGVIGTRSLHRDPRVVAMLARALAQGLAQAGMAACGKHFPGHGHVAADSHHAVPVDRRSLKTILAEDAAPYGWLGDAVLPAVMPAHVIYPKVDARPAGFSPRWVGEILRGQLGYQGVVFSDDLTMEGAAVAGDITARAIAALQAGCDMVLVCNRPDLADTVLATLSHAQDAESVARIRRLMPQVPALRWKALQAEGRYQRARAALSPILPQPA</sequence>
<dbReference type="PANTHER" id="PTHR30480">
    <property type="entry name" value="BETA-HEXOSAMINIDASE-RELATED"/>
    <property type="match status" value="1"/>
</dbReference>
<evidence type="ECO:0000256" key="7">
    <source>
        <dbReference type="ARBA" id="ARBA00022960"/>
    </source>
</evidence>
<gene>
    <name evidence="15" type="ORF">ANDO1_2715</name>
    <name evidence="14" type="ORF">ANDO2_2621</name>
</gene>
<dbReference type="AlphaFoldDB" id="A0A484P298"/>
<keyword evidence="4" id="KW-0963">Cytoplasm</keyword>
<dbReference type="GO" id="GO:0008360">
    <property type="term" value="P:regulation of cell shape"/>
    <property type="evidence" value="ECO:0007669"/>
    <property type="project" value="UniProtKB-KW"/>
</dbReference>
<dbReference type="GO" id="GO:0004563">
    <property type="term" value="F:beta-N-acetylhexosaminidase activity"/>
    <property type="evidence" value="ECO:0007669"/>
    <property type="project" value="UniProtKB-EC"/>
</dbReference>
<dbReference type="NCBIfam" id="NF003740">
    <property type="entry name" value="PRK05337.1"/>
    <property type="match status" value="1"/>
</dbReference>
<proteinExistence type="inferred from homology"/>
<accession>A0A484P298</accession>
<evidence type="ECO:0000256" key="4">
    <source>
        <dbReference type="ARBA" id="ARBA00022490"/>
    </source>
</evidence>
<feature type="domain" description="Glycoside hydrolase family 3 N-terminal" evidence="13">
    <location>
        <begin position="29"/>
        <end position="324"/>
    </location>
</feature>
<comment type="similarity">
    <text evidence="2">Belongs to the glycosyl hydrolase 3 family.</text>
</comment>
<dbReference type="InterPro" id="IPR001764">
    <property type="entry name" value="Glyco_hydro_3_N"/>
</dbReference>
<dbReference type="EMBL" id="CAADHZ010000025">
    <property type="protein sequence ID" value="VFR33245.1"/>
    <property type="molecule type" value="Genomic_DNA"/>
</dbReference>
<keyword evidence="11" id="KW-0961">Cell wall biogenesis/degradation</keyword>
<evidence type="ECO:0000313" key="14">
    <source>
        <dbReference type="EMBL" id="VFR18527.1"/>
    </source>
</evidence>
<dbReference type="GO" id="GO:0071555">
    <property type="term" value="P:cell wall organization"/>
    <property type="evidence" value="ECO:0007669"/>
    <property type="project" value="UniProtKB-KW"/>
</dbReference>
<evidence type="ECO:0000259" key="13">
    <source>
        <dbReference type="Pfam" id="PF00933"/>
    </source>
</evidence>
<keyword evidence="7" id="KW-0133">Cell shape</keyword>
<evidence type="ECO:0000256" key="12">
    <source>
        <dbReference type="SAM" id="MobiDB-lite"/>
    </source>
</evidence>
<dbReference type="InterPro" id="IPR019800">
    <property type="entry name" value="Glyco_hydro_3_AS"/>
</dbReference>
<keyword evidence="9 14" id="KW-0326">Glycosidase</keyword>
<name>A0A484P298_9ZZZZ</name>
<dbReference type="InterPro" id="IPR017853">
    <property type="entry name" value="GH"/>
</dbReference>
<dbReference type="GO" id="GO:0009252">
    <property type="term" value="P:peptidoglycan biosynthetic process"/>
    <property type="evidence" value="ECO:0007669"/>
    <property type="project" value="UniProtKB-KW"/>
</dbReference>
<evidence type="ECO:0000256" key="1">
    <source>
        <dbReference type="ARBA" id="ARBA00001231"/>
    </source>
</evidence>
<keyword evidence="5" id="KW-0132">Cell division</keyword>
<dbReference type="InterPro" id="IPR036962">
    <property type="entry name" value="Glyco_hydro_3_N_sf"/>
</dbReference>
<dbReference type="PROSITE" id="PS00775">
    <property type="entry name" value="GLYCOSYL_HYDROL_F3"/>
    <property type="match status" value="1"/>
</dbReference>
<keyword evidence="8" id="KW-0573">Peptidoglycan synthesis</keyword>
<keyword evidence="6 14" id="KW-0378">Hydrolase</keyword>
<reference evidence="14" key="1">
    <citation type="submission" date="2019-03" db="EMBL/GenBank/DDBJ databases">
        <authorList>
            <person name="Danneels B."/>
        </authorList>
    </citation>
    <scope>NUCLEOTIDE SEQUENCE</scope>
</reference>
<evidence type="ECO:0000256" key="8">
    <source>
        <dbReference type="ARBA" id="ARBA00022984"/>
    </source>
</evidence>
<evidence type="ECO:0000256" key="6">
    <source>
        <dbReference type="ARBA" id="ARBA00022801"/>
    </source>
</evidence>
<protein>
    <recommendedName>
        <fullName evidence="3">beta-N-acetylhexosaminidase</fullName>
        <ecNumber evidence="3">3.2.1.52</ecNumber>
    </recommendedName>
</protein>
<evidence type="ECO:0000313" key="15">
    <source>
        <dbReference type="EMBL" id="VFR33245.1"/>
    </source>
</evidence>
<dbReference type="HAMAP" id="MF_00364">
    <property type="entry name" value="NagZ"/>
    <property type="match status" value="1"/>
</dbReference>
<organism evidence="14">
    <name type="scientific">plant metagenome</name>
    <dbReference type="NCBI Taxonomy" id="1297885"/>
    <lineage>
        <taxon>unclassified sequences</taxon>
        <taxon>metagenomes</taxon>
        <taxon>organismal metagenomes</taxon>
    </lineage>
</organism>
<evidence type="ECO:0000256" key="11">
    <source>
        <dbReference type="ARBA" id="ARBA00023316"/>
    </source>
</evidence>
<dbReference type="InterPro" id="IPR050226">
    <property type="entry name" value="NagZ_Beta-hexosaminidase"/>
</dbReference>
<dbReference type="Gene3D" id="3.20.20.300">
    <property type="entry name" value="Glycoside hydrolase, family 3, N-terminal domain"/>
    <property type="match status" value="1"/>
</dbReference>
<dbReference type="GO" id="GO:0051301">
    <property type="term" value="P:cell division"/>
    <property type="evidence" value="ECO:0007669"/>
    <property type="project" value="UniProtKB-KW"/>
</dbReference>
<keyword evidence="10" id="KW-0131">Cell cycle</keyword>
<dbReference type="GO" id="GO:0005975">
    <property type="term" value="P:carbohydrate metabolic process"/>
    <property type="evidence" value="ECO:0007669"/>
    <property type="project" value="InterPro"/>
</dbReference>
<evidence type="ECO:0000256" key="9">
    <source>
        <dbReference type="ARBA" id="ARBA00023295"/>
    </source>
</evidence>
<dbReference type="GO" id="GO:0009254">
    <property type="term" value="P:peptidoglycan turnover"/>
    <property type="evidence" value="ECO:0007669"/>
    <property type="project" value="TreeGrafter"/>
</dbReference>